<evidence type="ECO:0000313" key="2">
    <source>
        <dbReference type="EMBL" id="CEP22893.1"/>
    </source>
</evidence>
<feature type="transmembrane region" description="Helical" evidence="1">
    <location>
        <begin position="45"/>
        <end position="66"/>
    </location>
</feature>
<keyword evidence="1" id="KW-1133">Transmembrane helix</keyword>
<evidence type="ECO:0000313" key="4">
    <source>
        <dbReference type="Proteomes" id="UP000038830"/>
    </source>
</evidence>
<evidence type="ECO:0000256" key="1">
    <source>
        <dbReference type="SAM" id="Phobius"/>
    </source>
</evidence>
<sequence length="145" mass="16247">MVVPSVGLDQIMEHAVYESGYSKDLDRFDFDYKFAHDQFVKGSCVFHRVLFVIMAVSLACLGIIALKRLFRPVLQRPLIPLYKTSEEYSSSTISSQVLTHDSVPELSHSNSTTPASSPFIPQSATLVSTSNLFTFIEDQSHSKRN</sequence>
<dbReference type="EMBL" id="KV453939">
    <property type="protein sequence ID" value="ODV71680.1"/>
    <property type="molecule type" value="Genomic_DNA"/>
</dbReference>
<dbReference type="Proteomes" id="UP000094389">
    <property type="component" value="Unassembled WGS sequence"/>
</dbReference>
<keyword evidence="1" id="KW-0812">Transmembrane</keyword>
<accession>A0A1E4RWT2</accession>
<gene>
    <name evidence="2" type="ORF">BN1211_3352</name>
    <name evidence="3" type="ORF">CYBJADRAFT_30314</name>
</gene>
<evidence type="ECO:0000313" key="5">
    <source>
        <dbReference type="Proteomes" id="UP000094389"/>
    </source>
</evidence>
<reference evidence="2" key="1">
    <citation type="submission" date="2014-12" db="EMBL/GenBank/DDBJ databases">
        <authorList>
            <person name="Jaenicke S."/>
        </authorList>
    </citation>
    <scope>NUCLEOTIDE SEQUENCE [LARGE SCALE GENOMIC DNA]</scope>
    <source>
        <strain evidence="2">CBS1600</strain>
    </source>
</reference>
<organism evidence="2 4">
    <name type="scientific">Cyberlindnera jadinii (strain ATCC 18201 / CBS 1600 / BCRC 20928 / JCM 3617 / NBRC 0987 / NRRL Y-1542)</name>
    <name type="common">Torula yeast</name>
    <name type="synonym">Candida utilis</name>
    <dbReference type="NCBI Taxonomy" id="983966"/>
    <lineage>
        <taxon>Eukaryota</taxon>
        <taxon>Fungi</taxon>
        <taxon>Dikarya</taxon>
        <taxon>Ascomycota</taxon>
        <taxon>Saccharomycotina</taxon>
        <taxon>Saccharomycetes</taxon>
        <taxon>Phaffomycetales</taxon>
        <taxon>Phaffomycetaceae</taxon>
        <taxon>Cyberlindnera</taxon>
    </lineage>
</organism>
<reference evidence="4" key="2">
    <citation type="journal article" date="2015" name="J. Biotechnol.">
        <title>The structure of the Cyberlindnera jadinii genome and its relation to Candida utilis analyzed by the occurrence of single nucleotide polymorphisms.</title>
        <authorList>
            <person name="Rupp O."/>
            <person name="Brinkrolf K."/>
            <person name="Buerth C."/>
            <person name="Kunigo M."/>
            <person name="Schneider J."/>
            <person name="Jaenicke S."/>
            <person name="Goesmann A."/>
            <person name="Puehler A."/>
            <person name="Jaeger K.-E."/>
            <person name="Ernst J.F."/>
        </authorList>
    </citation>
    <scope>NUCLEOTIDE SEQUENCE [LARGE SCALE GENOMIC DNA]</scope>
    <source>
        <strain evidence="4">ATCC 18201 / CBS 1600 / BCRC 20928 / JCM 3617 / NBRC 0987 / NRRL Y-1542</strain>
    </source>
</reference>
<dbReference type="AlphaFoldDB" id="A0A0H5C4J1"/>
<protein>
    <submittedName>
        <fullName evidence="2">Uncharacterized protein</fullName>
    </submittedName>
</protein>
<dbReference type="Proteomes" id="UP000038830">
    <property type="component" value="Unassembled WGS sequence"/>
</dbReference>
<name>A0A0H5C4J1_CYBJN</name>
<dbReference type="EMBL" id="CDQK01000003">
    <property type="protein sequence ID" value="CEP22893.1"/>
    <property type="molecule type" value="Genomic_DNA"/>
</dbReference>
<keyword evidence="5" id="KW-1185">Reference proteome</keyword>
<evidence type="ECO:0000313" key="3">
    <source>
        <dbReference type="EMBL" id="ODV71680.1"/>
    </source>
</evidence>
<keyword evidence="1" id="KW-0472">Membrane</keyword>
<proteinExistence type="predicted"/>
<reference evidence="3 5" key="3">
    <citation type="journal article" date="2016" name="Proc. Natl. Acad. Sci. U.S.A.">
        <title>Comparative genomics of biotechnologically important yeasts.</title>
        <authorList>
            <person name="Riley R."/>
            <person name="Haridas S."/>
            <person name="Wolfe K.H."/>
            <person name="Lopes M.R."/>
            <person name="Hittinger C.T."/>
            <person name="Goeker M."/>
            <person name="Salamov A.A."/>
            <person name="Wisecaver J.H."/>
            <person name="Long T.M."/>
            <person name="Calvey C.H."/>
            <person name="Aerts A.L."/>
            <person name="Barry K.W."/>
            <person name="Choi C."/>
            <person name="Clum A."/>
            <person name="Coughlan A.Y."/>
            <person name="Deshpande S."/>
            <person name="Douglass A.P."/>
            <person name="Hanson S.J."/>
            <person name="Klenk H.-P."/>
            <person name="LaButti K.M."/>
            <person name="Lapidus A."/>
            <person name="Lindquist E.A."/>
            <person name="Lipzen A.M."/>
            <person name="Meier-Kolthoff J.P."/>
            <person name="Ohm R.A."/>
            <person name="Otillar R.P."/>
            <person name="Pangilinan J.L."/>
            <person name="Peng Y."/>
            <person name="Rokas A."/>
            <person name="Rosa C.A."/>
            <person name="Scheuner C."/>
            <person name="Sibirny A.A."/>
            <person name="Slot J.C."/>
            <person name="Stielow J.B."/>
            <person name="Sun H."/>
            <person name="Kurtzman C.P."/>
            <person name="Blackwell M."/>
            <person name="Grigoriev I.V."/>
            <person name="Jeffries T.W."/>
        </authorList>
    </citation>
    <scope>NUCLEOTIDE SEQUENCE [LARGE SCALE GENOMIC DNA]</scope>
    <source>
        <strain evidence="5">ATCC 18201 / CBS 1600 / BCRC 20928 / JCM 3617 / NBRC 0987 / NRRL Y-1542</strain>
        <strain evidence="3">NRRL Y-1542</strain>
    </source>
</reference>
<dbReference type="GeneID" id="30992047"/>
<dbReference type="RefSeq" id="XP_020068719.1">
    <property type="nucleotide sequence ID" value="XM_020217651.1"/>
</dbReference>
<accession>A0A0H5C4J1</accession>